<feature type="transmembrane region" description="Helical" evidence="1">
    <location>
        <begin position="6"/>
        <end position="28"/>
    </location>
</feature>
<accession>A0AA37WFU7</accession>
<evidence type="ECO:0000256" key="1">
    <source>
        <dbReference type="SAM" id="Phobius"/>
    </source>
</evidence>
<proteinExistence type="predicted"/>
<keyword evidence="1" id="KW-1133">Transmembrane helix</keyword>
<feature type="transmembrane region" description="Helical" evidence="1">
    <location>
        <begin position="65"/>
        <end position="82"/>
    </location>
</feature>
<dbReference type="RefSeq" id="WP_284215675.1">
    <property type="nucleotide sequence ID" value="NZ_BSOT01000002.1"/>
</dbReference>
<keyword evidence="3" id="KW-1185">Reference proteome</keyword>
<keyword evidence="1" id="KW-0472">Membrane</keyword>
<dbReference type="EMBL" id="BSOT01000002">
    <property type="protein sequence ID" value="GLR69346.1"/>
    <property type="molecule type" value="Genomic_DNA"/>
</dbReference>
<name>A0AA37WFU7_9ALTE</name>
<gene>
    <name evidence="2" type="ORF">GCM10007852_02540</name>
</gene>
<feature type="transmembrane region" description="Helical" evidence="1">
    <location>
        <begin position="162"/>
        <end position="178"/>
    </location>
</feature>
<dbReference type="Proteomes" id="UP001156601">
    <property type="component" value="Unassembled WGS sequence"/>
</dbReference>
<sequence length="229" mass="25714">MEFSISLVFHIITGSIAVIAGVIALFVKKGKKTHRQSGRWFFYSMILMAITGAILSIILSMPITFIGSVLTIYLIVSSWTLVKNPPNTIRQYDYIYPVVGLTIAAISGYFAYQANLSPDGLYYNYPAGPYLFMAVPASIATLFDIRMLITKGLKGPSRLARHLWRMCFSLFIAIGSFMEQGLKSIDLSQYVDQWLIDLPSNIIILATVFYLVKVHLGKWLARKRLPEAT</sequence>
<organism evidence="2 3">
    <name type="scientific">Agaribacter marinus</name>
    <dbReference type="NCBI Taxonomy" id="1431249"/>
    <lineage>
        <taxon>Bacteria</taxon>
        <taxon>Pseudomonadati</taxon>
        <taxon>Pseudomonadota</taxon>
        <taxon>Gammaproteobacteria</taxon>
        <taxon>Alteromonadales</taxon>
        <taxon>Alteromonadaceae</taxon>
        <taxon>Agaribacter</taxon>
    </lineage>
</organism>
<evidence type="ECO:0000313" key="2">
    <source>
        <dbReference type="EMBL" id="GLR69346.1"/>
    </source>
</evidence>
<feature type="transmembrane region" description="Helical" evidence="1">
    <location>
        <begin position="94"/>
        <end position="112"/>
    </location>
</feature>
<reference evidence="2" key="2">
    <citation type="submission" date="2023-01" db="EMBL/GenBank/DDBJ databases">
        <title>Draft genome sequence of Agaribacter marinus strain NBRC 110023.</title>
        <authorList>
            <person name="Sun Q."/>
            <person name="Mori K."/>
        </authorList>
    </citation>
    <scope>NUCLEOTIDE SEQUENCE</scope>
    <source>
        <strain evidence="2">NBRC 110023</strain>
    </source>
</reference>
<evidence type="ECO:0008006" key="4">
    <source>
        <dbReference type="Google" id="ProtNLM"/>
    </source>
</evidence>
<keyword evidence="1" id="KW-0812">Transmembrane</keyword>
<evidence type="ECO:0000313" key="3">
    <source>
        <dbReference type="Proteomes" id="UP001156601"/>
    </source>
</evidence>
<comment type="caution">
    <text evidence="2">The sequence shown here is derived from an EMBL/GenBank/DDBJ whole genome shotgun (WGS) entry which is preliminary data.</text>
</comment>
<feature type="transmembrane region" description="Helical" evidence="1">
    <location>
        <begin position="198"/>
        <end position="216"/>
    </location>
</feature>
<feature type="transmembrane region" description="Helical" evidence="1">
    <location>
        <begin position="132"/>
        <end position="150"/>
    </location>
</feature>
<dbReference type="AlphaFoldDB" id="A0AA37WFU7"/>
<protein>
    <recommendedName>
        <fullName evidence="4">DUF2306 domain-containing protein</fullName>
    </recommendedName>
</protein>
<reference evidence="2" key="1">
    <citation type="journal article" date="2014" name="Int. J. Syst. Evol. Microbiol.">
        <title>Complete genome sequence of Corynebacterium casei LMG S-19264T (=DSM 44701T), isolated from a smear-ripened cheese.</title>
        <authorList>
            <consortium name="US DOE Joint Genome Institute (JGI-PGF)"/>
            <person name="Walter F."/>
            <person name="Albersmeier A."/>
            <person name="Kalinowski J."/>
            <person name="Ruckert C."/>
        </authorList>
    </citation>
    <scope>NUCLEOTIDE SEQUENCE</scope>
    <source>
        <strain evidence="2">NBRC 110023</strain>
    </source>
</reference>
<feature type="transmembrane region" description="Helical" evidence="1">
    <location>
        <begin position="40"/>
        <end position="59"/>
    </location>
</feature>